<dbReference type="EMBL" id="BABT02000004">
    <property type="protein sequence ID" value="GAA93388.1"/>
    <property type="molecule type" value="Genomic_DNA"/>
</dbReference>
<feature type="signal peptide" evidence="7">
    <location>
        <begin position="1"/>
        <end position="23"/>
    </location>
</feature>
<dbReference type="Pfam" id="PF00085">
    <property type="entry name" value="Thioredoxin"/>
    <property type="match status" value="2"/>
</dbReference>
<keyword evidence="2 6" id="KW-0812">Transmembrane</keyword>
<keyword evidence="4 6" id="KW-0472">Membrane</keyword>
<dbReference type="GO" id="GO:0016020">
    <property type="term" value="C:membrane"/>
    <property type="evidence" value="ECO:0007669"/>
    <property type="project" value="UniProtKB-SubCell"/>
</dbReference>
<feature type="domain" description="Thioredoxin" evidence="8">
    <location>
        <begin position="198"/>
        <end position="323"/>
    </location>
</feature>
<dbReference type="OrthoDB" id="72053at2759"/>
<dbReference type="AlphaFoldDB" id="G7DS28"/>
<feature type="compositionally biased region" description="Polar residues" evidence="5">
    <location>
        <begin position="191"/>
        <end position="200"/>
    </location>
</feature>
<dbReference type="PANTHER" id="PTHR46426">
    <property type="entry name" value="PROTEIN DISULFIDE-ISOMERASE TMX3"/>
    <property type="match status" value="1"/>
</dbReference>
<feature type="domain" description="Thioredoxin" evidence="8">
    <location>
        <begin position="18"/>
        <end position="137"/>
    </location>
</feature>
<dbReference type="STRING" id="764103.G7DS28"/>
<dbReference type="HOGENOM" id="CLU_021868_1_1_1"/>
<dbReference type="GO" id="GO:0005783">
    <property type="term" value="C:endoplasmic reticulum"/>
    <property type="evidence" value="ECO:0007669"/>
    <property type="project" value="TreeGrafter"/>
</dbReference>
<evidence type="ECO:0000256" key="6">
    <source>
        <dbReference type="SAM" id="Phobius"/>
    </source>
</evidence>
<evidence type="ECO:0000256" key="3">
    <source>
        <dbReference type="ARBA" id="ARBA00022989"/>
    </source>
</evidence>
<dbReference type="Gene3D" id="3.40.30.10">
    <property type="entry name" value="Glutaredoxin"/>
    <property type="match status" value="3"/>
</dbReference>
<dbReference type="PROSITE" id="PS51257">
    <property type="entry name" value="PROKAR_LIPOPROTEIN"/>
    <property type="match status" value="1"/>
</dbReference>
<keyword evidence="3 6" id="KW-1133">Transmembrane helix</keyword>
<evidence type="ECO:0000256" key="4">
    <source>
        <dbReference type="ARBA" id="ARBA00023136"/>
    </source>
</evidence>
<protein>
    <recommendedName>
        <fullName evidence="8">Thioredoxin domain-containing protein</fullName>
    </recommendedName>
</protein>
<accession>G7DS28</accession>
<evidence type="ECO:0000256" key="7">
    <source>
        <dbReference type="SAM" id="SignalP"/>
    </source>
</evidence>
<dbReference type="InterPro" id="IPR013766">
    <property type="entry name" value="Thioredoxin_domain"/>
</dbReference>
<dbReference type="eggNOG" id="KOG0191">
    <property type="taxonomic scope" value="Eukaryota"/>
</dbReference>
<organism evidence="9 10">
    <name type="scientific">Mixia osmundae (strain CBS 9802 / IAM 14324 / JCM 22182 / KY 12970)</name>
    <dbReference type="NCBI Taxonomy" id="764103"/>
    <lineage>
        <taxon>Eukaryota</taxon>
        <taxon>Fungi</taxon>
        <taxon>Dikarya</taxon>
        <taxon>Basidiomycota</taxon>
        <taxon>Pucciniomycotina</taxon>
        <taxon>Mixiomycetes</taxon>
        <taxon>Mixiales</taxon>
        <taxon>Mixiaceae</taxon>
        <taxon>Mixia</taxon>
    </lineage>
</organism>
<evidence type="ECO:0000256" key="5">
    <source>
        <dbReference type="SAM" id="MobiDB-lite"/>
    </source>
</evidence>
<evidence type="ECO:0000313" key="9">
    <source>
        <dbReference type="EMBL" id="GAA93388.1"/>
    </source>
</evidence>
<feature type="chain" id="PRO_5003492023" description="Thioredoxin domain-containing protein" evidence="7">
    <location>
        <begin position="24"/>
        <end position="650"/>
    </location>
</feature>
<dbReference type="InParanoid" id="G7DS28"/>
<dbReference type="CDD" id="cd02961">
    <property type="entry name" value="PDI_a_family"/>
    <property type="match status" value="2"/>
</dbReference>
<comment type="subcellular location">
    <subcellularLocation>
        <location evidence="1">Membrane</location>
        <topology evidence="1">Single-pass membrane protein</topology>
    </subcellularLocation>
</comment>
<dbReference type="Proteomes" id="UP000009131">
    <property type="component" value="Unassembled WGS sequence"/>
</dbReference>
<keyword evidence="10" id="KW-1185">Reference proteome</keyword>
<comment type="caution">
    <text evidence="9">The sequence shown here is derived from an EMBL/GenBank/DDBJ whole genome shotgun (WGS) entry which is preliminary data.</text>
</comment>
<sequence length="650" mass="72065">MLPRSLVASVVLWLGTGCLVAGAAPIEHAGVQLKGADFHSTISSGLWFIEHFSPYCHHCKQFAPAWRDLVEKSQPLIDAGRIQFGQVDCADQGDLCDANSVKAYPDLRMFKDGISSTPFVEERSEDKLTAFIDKEIAAYKPVKAAPAAAVTEKSDTSKDKIVPDLPVPIQEAKVKADESVKAVRPPAVDDTPSTSTGSEFVIQSRSRDLPNIDGQLLTLNATGLTHLISPSATAPIFIKFFAPWCSHCKKLAPAWKDLAALLKERVHVAEFDCDVAEHREACRKADIRGFPTLTFFHQGESIEYKGSRSLTQMQAFALKAAASFGVHDISPGVFERVSQEEDIFFLYLYPKTATEEETSLVSEAAKVLLGGAKIFKTSSSDLFERYKLPLTEAHILVFKDYDIAQPLKTLHMSSVFADREIRAWLFANRLPSLGELNAQYFKDYTEGSAYMVLAALSPQKLGPDGMQQRKDELRTLARLYSDSQAQTGDLKPVNFAWMDADQWSKWLQQNYKISIKGTDVPIVIADPKRLEYFDVDTHGRRIALSESSIFATLSEFQRGLLSPKSSRGLMDRWAFTLQQKMEGGMHFMLDNPVYFMAVVLVMALLIIWMIYSVLTELPTGSTKGTYTPMRPGASGPKSLYTAPVSTVKAD</sequence>
<evidence type="ECO:0000256" key="1">
    <source>
        <dbReference type="ARBA" id="ARBA00004167"/>
    </source>
</evidence>
<feature type="transmembrane region" description="Helical" evidence="6">
    <location>
        <begin position="593"/>
        <end position="614"/>
    </location>
</feature>
<dbReference type="InterPro" id="IPR036249">
    <property type="entry name" value="Thioredoxin-like_sf"/>
</dbReference>
<gene>
    <name evidence="9" type="primary">Mo00028</name>
    <name evidence="9" type="ORF">E5Q_00028</name>
</gene>
<evidence type="ECO:0000313" key="10">
    <source>
        <dbReference type="Proteomes" id="UP000009131"/>
    </source>
</evidence>
<evidence type="ECO:0000259" key="8">
    <source>
        <dbReference type="PROSITE" id="PS51352"/>
    </source>
</evidence>
<evidence type="ECO:0000256" key="2">
    <source>
        <dbReference type="ARBA" id="ARBA00022692"/>
    </source>
</evidence>
<dbReference type="PANTHER" id="PTHR46426:SF1">
    <property type="entry name" value="PROTEIN DISULFIDE-ISOMERASE TMX3"/>
    <property type="match status" value="1"/>
</dbReference>
<dbReference type="SUPFAM" id="SSF52833">
    <property type="entry name" value="Thioredoxin-like"/>
    <property type="match status" value="2"/>
</dbReference>
<dbReference type="InterPro" id="IPR052250">
    <property type="entry name" value="PDI_TMX3"/>
</dbReference>
<proteinExistence type="predicted"/>
<name>G7DS28_MIXOS</name>
<dbReference type="FunCoup" id="G7DS28">
    <property type="interactions" value="242"/>
</dbReference>
<reference evidence="9 10" key="2">
    <citation type="journal article" date="2012" name="Open Biol.">
        <title>Characteristics of nucleosomes and linker DNA regions on the genome of the basidiomycete Mixia osmundae revealed by mono- and dinucleosome mapping.</title>
        <authorList>
            <person name="Nishida H."/>
            <person name="Kondo S."/>
            <person name="Matsumoto T."/>
            <person name="Suzuki Y."/>
            <person name="Yoshikawa H."/>
            <person name="Taylor T.D."/>
            <person name="Sugiyama J."/>
        </authorList>
    </citation>
    <scope>NUCLEOTIDE SEQUENCE [LARGE SCALE GENOMIC DNA]</scope>
    <source>
        <strain evidence="10">CBS 9802 / IAM 14324 / JCM 22182 / KY 12970</strain>
    </source>
</reference>
<dbReference type="PRINTS" id="PR00421">
    <property type="entry name" value="THIOREDOXIN"/>
</dbReference>
<feature type="region of interest" description="Disordered" evidence="5">
    <location>
        <begin position="180"/>
        <end position="200"/>
    </location>
</feature>
<keyword evidence="7" id="KW-0732">Signal</keyword>
<reference evidence="9 10" key="1">
    <citation type="journal article" date="2011" name="J. Gen. Appl. Microbiol.">
        <title>Draft genome sequencing of the enigmatic basidiomycete Mixia osmundae.</title>
        <authorList>
            <person name="Nishida H."/>
            <person name="Nagatsuka Y."/>
            <person name="Sugiyama J."/>
        </authorList>
    </citation>
    <scope>NUCLEOTIDE SEQUENCE [LARGE SCALE GENOMIC DNA]</scope>
    <source>
        <strain evidence="10">CBS 9802 / IAM 14324 / JCM 22182 / KY 12970</strain>
    </source>
</reference>
<dbReference type="PROSITE" id="PS51352">
    <property type="entry name" value="THIOREDOXIN_2"/>
    <property type="match status" value="2"/>
</dbReference>